<reference evidence="2" key="1">
    <citation type="journal article" date="2018" name="Nat. Plants">
        <title>Whole-genome landscape of Medicago truncatula symbiotic genes.</title>
        <authorList>
            <person name="Pecrix Y."/>
            <person name="Staton S.E."/>
            <person name="Sallet E."/>
            <person name="Lelandais-Briere C."/>
            <person name="Moreau S."/>
            <person name="Carrere S."/>
            <person name="Blein T."/>
            <person name="Jardinaud M.F."/>
            <person name="Latrasse D."/>
            <person name="Zouine M."/>
            <person name="Zahm M."/>
            <person name="Kreplak J."/>
            <person name="Mayjonade B."/>
            <person name="Satge C."/>
            <person name="Perez M."/>
            <person name="Cauet S."/>
            <person name="Marande W."/>
            <person name="Chantry-Darmon C."/>
            <person name="Lopez-Roques C."/>
            <person name="Bouchez O."/>
            <person name="Berard A."/>
            <person name="Debelle F."/>
            <person name="Munos S."/>
            <person name="Bendahmane A."/>
            <person name="Berges H."/>
            <person name="Niebel A."/>
            <person name="Buitink J."/>
            <person name="Frugier F."/>
            <person name="Benhamed M."/>
            <person name="Crespi M."/>
            <person name="Gouzy J."/>
            <person name="Gamas P."/>
        </authorList>
    </citation>
    <scope>NUCLEOTIDE SEQUENCE [LARGE SCALE GENOMIC DNA]</scope>
    <source>
        <strain evidence="2">cv. Jemalong A17</strain>
    </source>
</reference>
<name>A0A396J8N2_MEDTR</name>
<comment type="caution">
    <text evidence="1">The sequence shown here is derived from an EMBL/GenBank/DDBJ whole genome shotgun (WGS) entry which is preliminary data.</text>
</comment>
<sequence length="60" mass="6796">MLLKLFTFKLNKMIVISIFLSSSAKMLFEIGEEIPSLIFTFFPSLNDSIPFALLKDSPNP</sequence>
<dbReference type="Gramene" id="rna10704">
    <property type="protein sequence ID" value="RHN74609.1"/>
    <property type="gene ID" value="gene10704"/>
</dbReference>
<organism evidence="1 2">
    <name type="scientific">Medicago truncatula</name>
    <name type="common">Barrel medic</name>
    <name type="synonym">Medicago tribuloides</name>
    <dbReference type="NCBI Taxonomy" id="3880"/>
    <lineage>
        <taxon>Eukaryota</taxon>
        <taxon>Viridiplantae</taxon>
        <taxon>Streptophyta</taxon>
        <taxon>Embryophyta</taxon>
        <taxon>Tracheophyta</taxon>
        <taxon>Spermatophyta</taxon>
        <taxon>Magnoliopsida</taxon>
        <taxon>eudicotyledons</taxon>
        <taxon>Gunneridae</taxon>
        <taxon>Pentapetalae</taxon>
        <taxon>rosids</taxon>
        <taxon>fabids</taxon>
        <taxon>Fabales</taxon>
        <taxon>Fabaceae</taxon>
        <taxon>Papilionoideae</taxon>
        <taxon>50 kb inversion clade</taxon>
        <taxon>NPAAA clade</taxon>
        <taxon>Hologalegina</taxon>
        <taxon>IRL clade</taxon>
        <taxon>Trifolieae</taxon>
        <taxon>Medicago</taxon>
    </lineage>
</organism>
<dbReference type="EMBL" id="PSQE01000002">
    <property type="protein sequence ID" value="RHN74609.1"/>
    <property type="molecule type" value="Genomic_DNA"/>
</dbReference>
<evidence type="ECO:0000313" key="1">
    <source>
        <dbReference type="EMBL" id="RHN74609.1"/>
    </source>
</evidence>
<evidence type="ECO:0000313" key="2">
    <source>
        <dbReference type="Proteomes" id="UP000265566"/>
    </source>
</evidence>
<dbReference type="AlphaFoldDB" id="A0A396J8N2"/>
<protein>
    <submittedName>
        <fullName evidence="1">Uncharacterized protein</fullName>
    </submittedName>
</protein>
<gene>
    <name evidence="1" type="ORF">MtrunA17_Chr2g0312231</name>
</gene>
<dbReference type="Proteomes" id="UP000265566">
    <property type="component" value="Chromosome 2"/>
</dbReference>
<proteinExistence type="predicted"/>
<accession>A0A396J8N2</accession>